<evidence type="ECO:0000313" key="1">
    <source>
        <dbReference type="EMBL" id="MCI0181823.1"/>
    </source>
</evidence>
<dbReference type="AlphaFoldDB" id="A0A9X2AAG9"/>
<reference evidence="1" key="1">
    <citation type="submission" date="2022-03" db="EMBL/GenBank/DDBJ databases">
        <title>Draft Genome Sequence of Firmicute Strain S0AB, a Heterotrophic Iron/Sulfur-Oxidizing Extreme Acidophile.</title>
        <authorList>
            <person name="Vergara E."/>
            <person name="Pakostova E."/>
            <person name="Johnson D.B."/>
            <person name="Holmes D.S."/>
        </authorList>
    </citation>
    <scope>NUCLEOTIDE SEQUENCE</scope>
    <source>
        <strain evidence="1">S0AB</strain>
    </source>
</reference>
<accession>A0A9X2AAG9</accession>
<comment type="caution">
    <text evidence="1">The sequence shown here is derived from an EMBL/GenBank/DDBJ whole genome shotgun (WGS) entry which is preliminary data.</text>
</comment>
<dbReference type="Proteomes" id="UP001139263">
    <property type="component" value="Unassembled WGS sequence"/>
</dbReference>
<proteinExistence type="predicted"/>
<name>A0A9X2AAG9_9BACL</name>
<sequence length="94" mass="10670">MYMNTLDPRLLHVFRAKMANPVYWRRVHSCLRALPPDAVATPDGCAGLVDHLCGVLGVSITPAQRAGAIQWLAAQRLNPQNPNHHWRMWHYVYG</sequence>
<protein>
    <submittedName>
        <fullName evidence="1">Uncharacterized protein</fullName>
    </submittedName>
</protein>
<evidence type="ECO:0000313" key="2">
    <source>
        <dbReference type="Proteomes" id="UP001139263"/>
    </source>
</evidence>
<dbReference type="EMBL" id="JALBUF010000001">
    <property type="protein sequence ID" value="MCI0181823.1"/>
    <property type="molecule type" value="Genomic_DNA"/>
</dbReference>
<organism evidence="1 2">
    <name type="scientific">Sulfoacidibacillus ferrooxidans</name>
    <dbReference type="NCBI Taxonomy" id="2005001"/>
    <lineage>
        <taxon>Bacteria</taxon>
        <taxon>Bacillati</taxon>
        <taxon>Bacillota</taxon>
        <taxon>Bacilli</taxon>
        <taxon>Bacillales</taxon>
        <taxon>Alicyclobacillaceae</taxon>
        <taxon>Sulfoacidibacillus</taxon>
    </lineage>
</organism>
<keyword evidence="2" id="KW-1185">Reference proteome</keyword>
<gene>
    <name evidence="1" type="ORF">MM817_00068</name>
</gene>